<dbReference type="InterPro" id="IPR050704">
    <property type="entry name" value="Peptidase_C85-like"/>
</dbReference>
<reference evidence="2" key="1">
    <citation type="submission" date="2021-02" db="EMBL/GenBank/DDBJ databases">
        <authorList>
            <person name="Nowell W R."/>
        </authorList>
    </citation>
    <scope>NUCLEOTIDE SEQUENCE</scope>
</reference>
<accession>A0A815RZF2</accession>
<dbReference type="AlphaFoldDB" id="A0A815RZF2"/>
<dbReference type="PANTHER" id="PTHR12419">
    <property type="entry name" value="OTU DOMAIN CONTAINING PROTEIN"/>
    <property type="match status" value="1"/>
</dbReference>
<dbReference type="CDD" id="cd22744">
    <property type="entry name" value="OTU"/>
    <property type="match status" value="1"/>
</dbReference>
<evidence type="ECO:0000313" key="3">
    <source>
        <dbReference type="Proteomes" id="UP000663860"/>
    </source>
</evidence>
<dbReference type="PROSITE" id="PS50802">
    <property type="entry name" value="OTU"/>
    <property type="match status" value="1"/>
</dbReference>
<dbReference type="GO" id="GO:0016579">
    <property type="term" value="P:protein deubiquitination"/>
    <property type="evidence" value="ECO:0007669"/>
    <property type="project" value="TreeGrafter"/>
</dbReference>
<dbReference type="EMBL" id="CAJNOE010002433">
    <property type="protein sequence ID" value="CAF1482288.1"/>
    <property type="molecule type" value="Genomic_DNA"/>
</dbReference>
<dbReference type="InterPro" id="IPR038765">
    <property type="entry name" value="Papain-like_cys_pep_sf"/>
</dbReference>
<feature type="domain" description="OTU" evidence="1">
    <location>
        <begin position="95"/>
        <end position="222"/>
    </location>
</feature>
<gene>
    <name evidence="2" type="ORF">IZO911_LOCUS44049</name>
</gene>
<dbReference type="GO" id="GO:0004843">
    <property type="term" value="F:cysteine-type deubiquitinase activity"/>
    <property type="evidence" value="ECO:0007669"/>
    <property type="project" value="TreeGrafter"/>
</dbReference>
<organism evidence="2 3">
    <name type="scientific">Adineta steineri</name>
    <dbReference type="NCBI Taxonomy" id="433720"/>
    <lineage>
        <taxon>Eukaryota</taxon>
        <taxon>Metazoa</taxon>
        <taxon>Spiralia</taxon>
        <taxon>Gnathifera</taxon>
        <taxon>Rotifera</taxon>
        <taxon>Eurotatoria</taxon>
        <taxon>Bdelloidea</taxon>
        <taxon>Adinetida</taxon>
        <taxon>Adinetidae</taxon>
        <taxon>Adineta</taxon>
    </lineage>
</organism>
<evidence type="ECO:0000313" key="2">
    <source>
        <dbReference type="EMBL" id="CAF1482288.1"/>
    </source>
</evidence>
<dbReference type="Pfam" id="PF02338">
    <property type="entry name" value="OTU"/>
    <property type="match status" value="1"/>
</dbReference>
<proteinExistence type="predicted"/>
<comment type="caution">
    <text evidence="2">The sequence shown here is derived from an EMBL/GenBank/DDBJ whole genome shotgun (WGS) entry which is preliminary data.</text>
</comment>
<dbReference type="SUPFAM" id="SSF54001">
    <property type="entry name" value="Cysteine proteinases"/>
    <property type="match status" value="1"/>
</dbReference>
<protein>
    <recommendedName>
        <fullName evidence="1">OTU domain-containing protein</fullName>
    </recommendedName>
</protein>
<dbReference type="Gene3D" id="3.90.70.80">
    <property type="match status" value="1"/>
</dbReference>
<dbReference type="InterPro" id="IPR003323">
    <property type="entry name" value="OTU_dom"/>
</dbReference>
<evidence type="ECO:0000259" key="1">
    <source>
        <dbReference type="PROSITE" id="PS50802"/>
    </source>
</evidence>
<dbReference type="Proteomes" id="UP000663860">
    <property type="component" value="Unassembled WGS sequence"/>
</dbReference>
<name>A0A815RZF2_9BILA</name>
<sequence length="237" mass="27480">MSNPGAGYGYLTTPSDSWHFSGGTRPEMMSFLRDLSGNSWNPASETIGLEKTNEYLNKKELNFLQTSKDGVSEDSFPFTQIDFDEFDEQLNNINFRRVDIPGDGNCFFRAICYQLNIEQRNHRQFRSAAINYINKNKTFYEPFVTHPYRNIDDYISKMSRNNHYADHIAVAAMARLLEHNIIIHEYNKRPILIPGSNILDNQLNIVYLPDPFKPHYESINTLNGSIPFTDFDQMQTN</sequence>